<evidence type="ECO:0000313" key="1">
    <source>
        <dbReference type="EMBL" id="CAF0846094.1"/>
    </source>
</evidence>
<proteinExistence type="predicted"/>
<dbReference type="EMBL" id="CAJNOK010002134">
    <property type="protein sequence ID" value="CAF0846094.1"/>
    <property type="molecule type" value="Genomic_DNA"/>
</dbReference>
<dbReference type="Proteomes" id="UP000681722">
    <property type="component" value="Unassembled WGS sequence"/>
</dbReference>
<dbReference type="Proteomes" id="UP000682733">
    <property type="component" value="Unassembled WGS sequence"/>
</dbReference>
<evidence type="ECO:0000313" key="5">
    <source>
        <dbReference type="Proteomes" id="UP000663829"/>
    </source>
</evidence>
<keyword evidence="5" id="KW-1185">Reference proteome</keyword>
<accession>A0A814RA34</accession>
<dbReference type="Proteomes" id="UP000663829">
    <property type="component" value="Unassembled WGS sequence"/>
</dbReference>
<organism evidence="2 5">
    <name type="scientific">Didymodactylos carnosus</name>
    <dbReference type="NCBI Taxonomy" id="1234261"/>
    <lineage>
        <taxon>Eukaryota</taxon>
        <taxon>Metazoa</taxon>
        <taxon>Spiralia</taxon>
        <taxon>Gnathifera</taxon>
        <taxon>Rotifera</taxon>
        <taxon>Eurotatoria</taxon>
        <taxon>Bdelloidea</taxon>
        <taxon>Philodinida</taxon>
        <taxon>Philodinidae</taxon>
        <taxon>Didymodactylos</taxon>
    </lineage>
</organism>
<evidence type="ECO:0000313" key="2">
    <source>
        <dbReference type="EMBL" id="CAF1130390.1"/>
    </source>
</evidence>
<gene>
    <name evidence="2" type="ORF">GPM918_LOCUS20160</name>
    <name evidence="1" type="ORF">OVA965_LOCUS6899</name>
    <name evidence="4" type="ORF">SRO942_LOCUS20157</name>
    <name evidence="3" type="ORF">TMI583_LOCUS6895</name>
</gene>
<dbReference type="AlphaFoldDB" id="A0A814RA34"/>
<dbReference type="EMBL" id="CAJNOQ010006301">
    <property type="protein sequence ID" value="CAF1130390.1"/>
    <property type="molecule type" value="Genomic_DNA"/>
</dbReference>
<comment type="caution">
    <text evidence="2">The sequence shown here is derived from an EMBL/GenBank/DDBJ whole genome shotgun (WGS) entry which is preliminary data.</text>
</comment>
<dbReference type="EMBL" id="CAJOBA010002134">
    <property type="protein sequence ID" value="CAF3631316.1"/>
    <property type="molecule type" value="Genomic_DNA"/>
</dbReference>
<name>A0A814RA34_9BILA</name>
<dbReference type="Proteomes" id="UP000677228">
    <property type="component" value="Unassembled WGS sequence"/>
</dbReference>
<sequence length="218" mass="24843">MPVVATSTSDSQSLVVQSTFGDDTSRVARDSTAKMSHLMSRLSSIHVDCFLREKNEEINERTRLAVQKIIDDTHLEHERLLQKFLEHQIHTEINHKTKLILEKYLGEIEKTTKIQTLSPIENIHQQDNIENGYKLKIGNSSTMKSESLLDLEKYLNDCQDTLLISAGKRIVRINEEEMELKILALKQAQLAANAEIKKIIAQVGHDVQDAHDALTRHL</sequence>
<protein>
    <submittedName>
        <fullName evidence="2">Uncharacterized protein</fullName>
    </submittedName>
</protein>
<reference evidence="2" key="1">
    <citation type="submission" date="2021-02" db="EMBL/GenBank/DDBJ databases">
        <authorList>
            <person name="Nowell W R."/>
        </authorList>
    </citation>
    <scope>NUCLEOTIDE SEQUENCE</scope>
</reference>
<dbReference type="EMBL" id="CAJOBC010006301">
    <property type="protein sequence ID" value="CAF3894080.1"/>
    <property type="molecule type" value="Genomic_DNA"/>
</dbReference>
<evidence type="ECO:0000313" key="4">
    <source>
        <dbReference type="EMBL" id="CAF3894080.1"/>
    </source>
</evidence>
<evidence type="ECO:0000313" key="3">
    <source>
        <dbReference type="EMBL" id="CAF3631316.1"/>
    </source>
</evidence>